<name>A0AAN7IG04_QUERU</name>
<evidence type="ECO:0000313" key="2">
    <source>
        <dbReference type="EMBL" id="KAK4573869.1"/>
    </source>
</evidence>
<protein>
    <submittedName>
        <fullName evidence="2">Uncharacterized protein</fullName>
    </submittedName>
</protein>
<evidence type="ECO:0000256" key="1">
    <source>
        <dbReference type="SAM" id="MobiDB-lite"/>
    </source>
</evidence>
<reference evidence="2 3" key="1">
    <citation type="journal article" date="2023" name="G3 (Bethesda)">
        <title>A haplotype-resolved chromosome-scale genome for Quercus rubra L. provides insights into the genetics of adaptive traits for red oak species.</title>
        <authorList>
            <person name="Kapoor B."/>
            <person name="Jenkins J."/>
            <person name="Schmutz J."/>
            <person name="Zhebentyayeva T."/>
            <person name="Kuelheim C."/>
            <person name="Coggeshall M."/>
            <person name="Heim C."/>
            <person name="Lasky J.R."/>
            <person name="Leites L."/>
            <person name="Islam-Faridi N."/>
            <person name="Romero-Severson J."/>
            <person name="DeLeo V.L."/>
            <person name="Lucas S.M."/>
            <person name="Lazic D."/>
            <person name="Gailing O."/>
            <person name="Carlson J."/>
            <person name="Staton M."/>
        </authorList>
    </citation>
    <scope>NUCLEOTIDE SEQUENCE [LARGE SCALE GENOMIC DNA]</scope>
    <source>
        <strain evidence="2">Pseudo-F2</strain>
    </source>
</reference>
<dbReference type="EMBL" id="JAXUIC010000009">
    <property type="protein sequence ID" value="KAK4573869.1"/>
    <property type="molecule type" value="Genomic_DNA"/>
</dbReference>
<gene>
    <name evidence="2" type="ORF">RGQ29_031712</name>
</gene>
<proteinExistence type="predicted"/>
<accession>A0AAN7IG04</accession>
<feature type="region of interest" description="Disordered" evidence="1">
    <location>
        <begin position="44"/>
        <end position="78"/>
    </location>
</feature>
<dbReference type="Proteomes" id="UP001324115">
    <property type="component" value="Unassembled WGS sequence"/>
</dbReference>
<dbReference type="AlphaFoldDB" id="A0AAN7IG04"/>
<keyword evidence="3" id="KW-1185">Reference proteome</keyword>
<evidence type="ECO:0000313" key="3">
    <source>
        <dbReference type="Proteomes" id="UP001324115"/>
    </source>
</evidence>
<organism evidence="2 3">
    <name type="scientific">Quercus rubra</name>
    <name type="common">Northern red oak</name>
    <name type="synonym">Quercus borealis</name>
    <dbReference type="NCBI Taxonomy" id="3512"/>
    <lineage>
        <taxon>Eukaryota</taxon>
        <taxon>Viridiplantae</taxon>
        <taxon>Streptophyta</taxon>
        <taxon>Embryophyta</taxon>
        <taxon>Tracheophyta</taxon>
        <taxon>Spermatophyta</taxon>
        <taxon>Magnoliopsida</taxon>
        <taxon>eudicotyledons</taxon>
        <taxon>Gunneridae</taxon>
        <taxon>Pentapetalae</taxon>
        <taxon>rosids</taxon>
        <taxon>fabids</taxon>
        <taxon>Fagales</taxon>
        <taxon>Fagaceae</taxon>
        <taxon>Quercus</taxon>
    </lineage>
</organism>
<comment type="caution">
    <text evidence="2">The sequence shown here is derived from an EMBL/GenBank/DDBJ whole genome shotgun (WGS) entry which is preliminary data.</text>
</comment>
<sequence length="105" mass="11690">MKCGARLVDEQDIEDLKQNKPGYSSCRITPYEADLDDLAKDTKIMQLRDDSDRDGDDAGPSGEGTSSDVDVPPHPKWIEHPNLIENWIGNLCIQGNSICDEEESQ</sequence>